<keyword evidence="6" id="KW-0931">ER-Golgi transport</keyword>
<keyword evidence="7" id="KW-0653">Protein transport</keyword>
<dbReference type="AlphaFoldDB" id="A0A550CZZ5"/>
<reference evidence="12 13" key="1">
    <citation type="journal article" date="2019" name="New Phytol.">
        <title>Comparative genomics reveals unique wood-decay strategies and fruiting body development in the Schizophyllaceae.</title>
        <authorList>
            <person name="Almasi E."/>
            <person name="Sahu N."/>
            <person name="Krizsan K."/>
            <person name="Balint B."/>
            <person name="Kovacs G.M."/>
            <person name="Kiss B."/>
            <person name="Cseklye J."/>
            <person name="Drula E."/>
            <person name="Henrissat B."/>
            <person name="Nagy I."/>
            <person name="Chovatia M."/>
            <person name="Adam C."/>
            <person name="LaButti K."/>
            <person name="Lipzen A."/>
            <person name="Riley R."/>
            <person name="Grigoriev I.V."/>
            <person name="Nagy L.G."/>
        </authorList>
    </citation>
    <scope>NUCLEOTIDE SEQUENCE [LARGE SCALE GENOMIC DNA]</scope>
    <source>
        <strain evidence="12 13">NL-1724</strain>
    </source>
</reference>
<dbReference type="OrthoDB" id="4506189at2759"/>
<keyword evidence="9 11" id="KW-0472">Membrane</keyword>
<dbReference type="CDD" id="cd15860">
    <property type="entry name" value="SNARE_USE1"/>
    <property type="match status" value="1"/>
</dbReference>
<comment type="subcellular location">
    <subcellularLocation>
        <location evidence="1">Endoplasmic reticulum membrane</location>
        <topology evidence="1">Single-pass type IV membrane protein</topology>
    </subcellularLocation>
</comment>
<dbReference type="InterPro" id="IPR019150">
    <property type="entry name" value="Vesicle_transport_protein_Use1"/>
</dbReference>
<keyword evidence="5" id="KW-0256">Endoplasmic reticulum</keyword>
<evidence type="ECO:0000256" key="1">
    <source>
        <dbReference type="ARBA" id="ARBA00004163"/>
    </source>
</evidence>
<evidence type="ECO:0000313" key="13">
    <source>
        <dbReference type="Proteomes" id="UP000320762"/>
    </source>
</evidence>
<feature type="transmembrane region" description="Helical" evidence="11">
    <location>
        <begin position="275"/>
        <end position="294"/>
    </location>
</feature>
<organism evidence="12 13">
    <name type="scientific">Schizophyllum amplum</name>
    <dbReference type="NCBI Taxonomy" id="97359"/>
    <lineage>
        <taxon>Eukaryota</taxon>
        <taxon>Fungi</taxon>
        <taxon>Dikarya</taxon>
        <taxon>Basidiomycota</taxon>
        <taxon>Agaricomycotina</taxon>
        <taxon>Agaricomycetes</taxon>
        <taxon>Agaricomycetidae</taxon>
        <taxon>Agaricales</taxon>
        <taxon>Schizophyllaceae</taxon>
        <taxon>Schizophyllum</taxon>
    </lineage>
</organism>
<feature type="compositionally biased region" description="Basic and acidic residues" evidence="10">
    <location>
        <begin position="93"/>
        <end position="107"/>
    </location>
</feature>
<feature type="region of interest" description="Disordered" evidence="10">
    <location>
        <begin position="93"/>
        <end position="192"/>
    </location>
</feature>
<evidence type="ECO:0000256" key="6">
    <source>
        <dbReference type="ARBA" id="ARBA00022892"/>
    </source>
</evidence>
<feature type="compositionally biased region" description="Pro residues" evidence="10">
    <location>
        <begin position="112"/>
        <end position="125"/>
    </location>
</feature>
<evidence type="ECO:0000256" key="9">
    <source>
        <dbReference type="ARBA" id="ARBA00023136"/>
    </source>
</evidence>
<keyword evidence="3" id="KW-0813">Transport</keyword>
<dbReference type="GO" id="GO:0005484">
    <property type="term" value="F:SNAP receptor activity"/>
    <property type="evidence" value="ECO:0007669"/>
    <property type="project" value="TreeGrafter"/>
</dbReference>
<evidence type="ECO:0000256" key="3">
    <source>
        <dbReference type="ARBA" id="ARBA00022448"/>
    </source>
</evidence>
<dbReference type="EMBL" id="VDMD01000001">
    <property type="protein sequence ID" value="TRM70363.1"/>
    <property type="molecule type" value="Genomic_DNA"/>
</dbReference>
<dbReference type="GO" id="GO:0006890">
    <property type="term" value="P:retrograde vesicle-mediated transport, Golgi to endoplasmic reticulum"/>
    <property type="evidence" value="ECO:0007669"/>
    <property type="project" value="TreeGrafter"/>
</dbReference>
<keyword evidence="13" id="KW-1185">Reference proteome</keyword>
<evidence type="ECO:0000256" key="4">
    <source>
        <dbReference type="ARBA" id="ARBA00022692"/>
    </source>
</evidence>
<evidence type="ECO:0000313" key="12">
    <source>
        <dbReference type="EMBL" id="TRM70363.1"/>
    </source>
</evidence>
<evidence type="ECO:0008006" key="14">
    <source>
        <dbReference type="Google" id="ProtNLM"/>
    </source>
</evidence>
<keyword evidence="4 11" id="KW-0812">Transmembrane</keyword>
<name>A0A550CZZ5_9AGAR</name>
<dbReference type="Proteomes" id="UP000320762">
    <property type="component" value="Unassembled WGS sequence"/>
</dbReference>
<comment type="caution">
    <text evidence="12">The sequence shown here is derived from an EMBL/GenBank/DDBJ whole genome shotgun (WGS) entry which is preliminary data.</text>
</comment>
<accession>A0A550CZZ5</accession>
<evidence type="ECO:0000256" key="2">
    <source>
        <dbReference type="ARBA" id="ARBA00007891"/>
    </source>
</evidence>
<dbReference type="GO" id="GO:0015031">
    <property type="term" value="P:protein transport"/>
    <property type="evidence" value="ECO:0007669"/>
    <property type="project" value="UniProtKB-KW"/>
</dbReference>
<evidence type="ECO:0000256" key="8">
    <source>
        <dbReference type="ARBA" id="ARBA00022989"/>
    </source>
</evidence>
<dbReference type="GO" id="GO:0031201">
    <property type="term" value="C:SNARE complex"/>
    <property type="evidence" value="ECO:0007669"/>
    <property type="project" value="TreeGrafter"/>
</dbReference>
<gene>
    <name evidence="12" type="ORF">BD626DRAFT_448859</name>
</gene>
<sequence length="299" mass="32387">MAVTTELSSHDEVNLGRLVRRLEKSTSNTLWDDADHPATWMQCLATLEKVKYARHLLRNLELNNVDATPQQTKSYAAMKAVLDGVEASVQDVERKLAPQPPRPERLLDQLPLPLPPRIEPTPAPDQPTREDIAPGPIGDLIPSEPGQASPPADLLSPSTEPTSPSDPTAAPDLTTTMPTLLSPAAPAAPTSSTTTAIAPKFLQNSQALQTELSDQLAQMSAQLRRNALHFQDALVKDKAVVEAAGEKVESNLGMLTSTRVRLRDHRGKSGSTTCLVVACVVITLILFIMMVALIRITRR</sequence>
<dbReference type="STRING" id="97359.A0A550CZZ5"/>
<dbReference type="PANTHER" id="PTHR13050">
    <property type="entry name" value="USE1-LIKE PROTEIN"/>
    <property type="match status" value="1"/>
</dbReference>
<dbReference type="Pfam" id="PF09753">
    <property type="entry name" value="Use1"/>
    <property type="match status" value="1"/>
</dbReference>
<protein>
    <recommendedName>
        <fullName evidence="14">Vesicle transport protein</fullName>
    </recommendedName>
</protein>
<comment type="similarity">
    <text evidence="2">Belongs to the USE1 family.</text>
</comment>
<feature type="compositionally biased region" description="Low complexity" evidence="10">
    <location>
        <begin position="153"/>
        <end position="192"/>
    </location>
</feature>
<dbReference type="GO" id="GO:0005789">
    <property type="term" value="C:endoplasmic reticulum membrane"/>
    <property type="evidence" value="ECO:0007669"/>
    <property type="project" value="UniProtKB-SubCell"/>
</dbReference>
<proteinExistence type="inferred from homology"/>
<evidence type="ECO:0000256" key="5">
    <source>
        <dbReference type="ARBA" id="ARBA00022824"/>
    </source>
</evidence>
<evidence type="ECO:0000256" key="7">
    <source>
        <dbReference type="ARBA" id="ARBA00022927"/>
    </source>
</evidence>
<evidence type="ECO:0000256" key="10">
    <source>
        <dbReference type="SAM" id="MobiDB-lite"/>
    </source>
</evidence>
<evidence type="ECO:0000256" key="11">
    <source>
        <dbReference type="SAM" id="Phobius"/>
    </source>
</evidence>
<dbReference type="PANTHER" id="PTHR13050:SF7">
    <property type="entry name" value="VESICLE TRANSPORT PROTEIN USE1"/>
    <property type="match status" value="1"/>
</dbReference>
<keyword evidence="8 11" id="KW-1133">Transmembrane helix</keyword>